<dbReference type="GO" id="GO:0016020">
    <property type="term" value="C:membrane"/>
    <property type="evidence" value="ECO:0007669"/>
    <property type="project" value="TreeGrafter"/>
</dbReference>
<dbReference type="GO" id="GO:0001730">
    <property type="term" value="F:2'-5'-oligoadenylate synthetase activity"/>
    <property type="evidence" value="ECO:0007669"/>
    <property type="project" value="TreeGrafter"/>
</dbReference>
<name>A0A4R3QJI9_9HYPH</name>
<dbReference type="Gene3D" id="3.30.460.10">
    <property type="entry name" value="Beta Polymerase, domain 2"/>
    <property type="match status" value="1"/>
</dbReference>
<evidence type="ECO:0000256" key="1">
    <source>
        <dbReference type="ARBA" id="ARBA00023118"/>
    </source>
</evidence>
<keyword evidence="1" id="KW-0051">Antiviral defense</keyword>
<dbReference type="PANTHER" id="PTHR11258:SF11">
    <property type="entry name" value="C2H2-TYPE DOMAIN-CONTAINING PROTEIN"/>
    <property type="match status" value="1"/>
</dbReference>
<reference evidence="3 4" key="1">
    <citation type="submission" date="2019-03" db="EMBL/GenBank/DDBJ databases">
        <title>Genomic Encyclopedia of Type Strains, Phase IV (KMG-V): Genome sequencing to study the core and pangenomes of soil and plant-associated prokaryotes.</title>
        <authorList>
            <person name="Whitman W."/>
        </authorList>
    </citation>
    <scope>NUCLEOTIDE SEQUENCE [LARGE SCALE GENOMIC DNA]</scope>
    <source>
        <strain evidence="3 4">Gr42</strain>
    </source>
</reference>
<keyword evidence="3" id="KW-0808">Transferase</keyword>
<dbReference type="Gene3D" id="1.10.1410.20">
    <property type="entry name" value="2'-5'-oligoadenylate synthetase 1, domain 2"/>
    <property type="match status" value="1"/>
</dbReference>
<protein>
    <submittedName>
        <fullName evidence="3">Nucleotidyltransferase-like protein</fullName>
    </submittedName>
</protein>
<evidence type="ECO:0000256" key="2">
    <source>
        <dbReference type="SAM" id="Coils"/>
    </source>
</evidence>
<dbReference type="NCBIfam" id="NF041116">
    <property type="entry name" value="CBASS_cyclase_a"/>
    <property type="match status" value="1"/>
</dbReference>
<gene>
    <name evidence="3" type="ORF">EV130_110155</name>
</gene>
<dbReference type="GO" id="GO:0051607">
    <property type="term" value="P:defense response to virus"/>
    <property type="evidence" value="ECO:0007669"/>
    <property type="project" value="UniProtKB-KW"/>
</dbReference>
<accession>A0A4R3QJI9</accession>
<dbReference type="Pfam" id="PF18144">
    <property type="entry name" value="SMODS"/>
    <property type="match status" value="1"/>
</dbReference>
<dbReference type="GO" id="GO:0005829">
    <property type="term" value="C:cytosol"/>
    <property type="evidence" value="ECO:0007669"/>
    <property type="project" value="TreeGrafter"/>
</dbReference>
<comment type="caution">
    <text evidence="3">The sequence shown here is derived from an EMBL/GenBank/DDBJ whole genome shotgun (WGS) entry which is preliminary data.</text>
</comment>
<dbReference type="OrthoDB" id="8887021at2"/>
<dbReference type="GO" id="GO:0003725">
    <property type="term" value="F:double-stranded RNA binding"/>
    <property type="evidence" value="ECO:0007669"/>
    <property type="project" value="TreeGrafter"/>
</dbReference>
<dbReference type="RefSeq" id="WP_132661723.1">
    <property type="nucleotide sequence ID" value="NZ_SMBJ01000010.1"/>
</dbReference>
<dbReference type="PANTHER" id="PTHR11258">
    <property type="entry name" value="2-5 OLIGOADENYLATE SYNTHETASE"/>
    <property type="match status" value="1"/>
</dbReference>
<evidence type="ECO:0000313" key="3">
    <source>
        <dbReference type="EMBL" id="TCU21811.1"/>
    </source>
</evidence>
<dbReference type="InterPro" id="IPR053445">
    <property type="entry name" value="CBASS_cN_synthase"/>
</dbReference>
<keyword evidence="4" id="KW-1185">Reference proteome</keyword>
<feature type="coiled-coil region" evidence="2">
    <location>
        <begin position="19"/>
        <end position="46"/>
    </location>
</feature>
<dbReference type="CDD" id="cd05400">
    <property type="entry name" value="NT_2-5OAS_ClassI-CCAase"/>
    <property type="match status" value="1"/>
</dbReference>
<dbReference type="SUPFAM" id="SSF81301">
    <property type="entry name" value="Nucleotidyltransferase"/>
    <property type="match status" value="1"/>
</dbReference>
<organism evidence="3 4">
    <name type="scientific">Rhizobium azibense</name>
    <dbReference type="NCBI Taxonomy" id="1136135"/>
    <lineage>
        <taxon>Bacteria</taxon>
        <taxon>Pseudomonadati</taxon>
        <taxon>Pseudomonadota</taxon>
        <taxon>Alphaproteobacteria</taxon>
        <taxon>Hyphomicrobiales</taxon>
        <taxon>Rhizobiaceae</taxon>
        <taxon>Rhizobium/Agrobacterium group</taxon>
        <taxon>Rhizobium</taxon>
    </lineage>
</organism>
<dbReference type="InterPro" id="IPR043519">
    <property type="entry name" value="NT_sf"/>
</dbReference>
<evidence type="ECO:0000313" key="4">
    <source>
        <dbReference type="Proteomes" id="UP000295547"/>
    </source>
</evidence>
<dbReference type="InterPro" id="IPR006116">
    <property type="entry name" value="NT_2-5OAS_ClassI-CCAase"/>
</dbReference>
<sequence length="321" mass="36195">MSRDHVSHADLVRFADERVNLKREDASDLRAQANRLRDRLETYLAEHPDFALRKMMLSGSLAKGTALKSISDIDVGCYVSSGSAPEKISDLVDWLAKKLETAFPNFKPEQIKRKTYSVGVNFISTGNEVDIVPILYSGDPQWRGDLVSQDTGEKLMTSVPMHLEFIRKRKTANDKHFAQIVRFVKFWSQLIKQQDENFRFKSFMIELIVAYLADRGLVVSDYPTALGKVFAFIANDDFETAIAFGDYYDPATCAATGARVRIWDPVNNKNNVSALYTQQNKEKIVEAALDAGDAIDSALRAITKGETVRYWQKIFGATFNV</sequence>
<dbReference type="EMBL" id="SMBJ01000010">
    <property type="protein sequence ID" value="TCU21811.1"/>
    <property type="molecule type" value="Genomic_DNA"/>
</dbReference>
<keyword evidence="2" id="KW-0175">Coiled coil</keyword>
<proteinExistence type="predicted"/>
<dbReference type="AlphaFoldDB" id="A0A4R3QJI9"/>
<dbReference type="Proteomes" id="UP000295547">
    <property type="component" value="Unassembled WGS sequence"/>
</dbReference>